<dbReference type="KEGG" id="cid:P73_2475"/>
<dbReference type="STRING" id="1208324.P73_2475"/>
<dbReference type="RefSeq" id="WP_052453240.1">
    <property type="nucleotide sequence ID" value="NZ_CP004393.1"/>
</dbReference>
<dbReference type="HOGENOM" id="CLU_438624_0_0_5"/>
<feature type="compositionally biased region" description="Low complexity" evidence="1">
    <location>
        <begin position="381"/>
        <end position="391"/>
    </location>
</feature>
<sequence>MARDEERLVVLLEARVNEFEKRMAKAEKKGTKTYTSLQRRSRSASRQMEHDMSRSSRAVNKAVSSVSNEIGTMGKAFLGGFLGATLFETLKSATREVRVLASEVAEVGNQARRAGLSASEFQEWAYVAQQNRIGVDSLTDGLKELSLRADEFATTGKGSGAEAFERLGYSADELAKKLEDPSELMLEILGRLEKMDKAAQIRIADEVFGGTGGERFVELLDQGAQKIRATKQEATGLGMVMSDELIAKAEILDQQFNRISRTVGTTLKSAIISAAYSLSEFIDGFRAFEQQRTATLESRQSEIMAEKARLHATDQEQSSWSERKRSRTGIAAEVIAQQIAALDEEENKIIAILSQRNTPQWTPESDTWTPPPAPPGGTGGRSSASSSSFENRAARIASEAAALEAQATAYGQIAASGRDYADAMELARVKAELLAAAQADGVQVTPEMEAQIELLAKAYVNAANAADNARQKIDQVQSQAREGADALADVFMSLTEGIDGLRSALATLLRQIGNAQISKLIRGLEASSGGGGLLGSLFAEGGYTGDGGTHEPAGIVHRGEYVFSKRATRALGAGNLHAIHERAKRGYASGGYVGRSAGGASPRAERLAIHVTAAFDESGNAYVKNVARNEAASAAQVVRAGVPAQIQQYNQNPRKR</sequence>
<gene>
    <name evidence="3" type="ORF">P73_2475</name>
</gene>
<feature type="domain" description="Phage tail tape measure protein" evidence="2">
    <location>
        <begin position="85"/>
        <end position="209"/>
    </location>
</feature>
<dbReference type="AlphaFoldDB" id="A0A0B5E1C3"/>
<dbReference type="InterPro" id="IPR010090">
    <property type="entry name" value="Phage_tape_meas"/>
</dbReference>
<feature type="compositionally biased region" description="Polar residues" evidence="1">
    <location>
        <begin position="356"/>
        <end position="368"/>
    </location>
</feature>
<evidence type="ECO:0000313" key="4">
    <source>
        <dbReference type="Proteomes" id="UP000031521"/>
    </source>
</evidence>
<evidence type="ECO:0000313" key="3">
    <source>
        <dbReference type="EMBL" id="AJE47190.1"/>
    </source>
</evidence>
<feature type="region of interest" description="Disordered" evidence="1">
    <location>
        <begin position="27"/>
        <end position="60"/>
    </location>
</feature>
<dbReference type="Proteomes" id="UP000031521">
    <property type="component" value="Chromosome"/>
</dbReference>
<feature type="region of interest" description="Disordered" evidence="1">
    <location>
        <begin position="356"/>
        <end position="391"/>
    </location>
</feature>
<evidence type="ECO:0000256" key="1">
    <source>
        <dbReference type="SAM" id="MobiDB-lite"/>
    </source>
</evidence>
<dbReference type="Pfam" id="PF10145">
    <property type="entry name" value="PhageMin_Tail"/>
    <property type="match status" value="1"/>
</dbReference>
<protein>
    <recommendedName>
        <fullName evidence="2">Phage tail tape measure protein domain-containing protein</fullName>
    </recommendedName>
</protein>
<accession>A0A0B5E1C3</accession>
<evidence type="ECO:0000259" key="2">
    <source>
        <dbReference type="Pfam" id="PF10145"/>
    </source>
</evidence>
<organism evidence="3 4">
    <name type="scientific">Celeribacter indicus</name>
    <dbReference type="NCBI Taxonomy" id="1208324"/>
    <lineage>
        <taxon>Bacteria</taxon>
        <taxon>Pseudomonadati</taxon>
        <taxon>Pseudomonadota</taxon>
        <taxon>Alphaproteobacteria</taxon>
        <taxon>Rhodobacterales</taxon>
        <taxon>Roseobacteraceae</taxon>
        <taxon>Celeribacter</taxon>
    </lineage>
</organism>
<proteinExistence type="predicted"/>
<dbReference type="OrthoDB" id="7311517at2"/>
<keyword evidence="4" id="KW-1185">Reference proteome</keyword>
<name>A0A0B5E1C3_9RHOB</name>
<reference evidence="3 4" key="1">
    <citation type="journal article" date="2014" name="Int. J. Syst. Evol. Microbiol.">
        <title>Celeribacter indicus sp. nov., a polycyclic aromatic hydrocarbon-degrading bacterium from deep-sea sediment and reclassification of Huaishuia halophila as Celeribacter halophilus comb. nov.</title>
        <authorList>
            <person name="Lai Q."/>
            <person name="Cao J."/>
            <person name="Yuan J."/>
            <person name="Li F."/>
            <person name="Shao Z."/>
        </authorList>
    </citation>
    <scope>NUCLEOTIDE SEQUENCE [LARGE SCALE GENOMIC DNA]</scope>
    <source>
        <strain evidence="3">P73</strain>
    </source>
</reference>
<dbReference type="EMBL" id="CP004393">
    <property type="protein sequence ID" value="AJE47190.1"/>
    <property type="molecule type" value="Genomic_DNA"/>
</dbReference>